<organism evidence="1 2">
    <name type="scientific">Cucumis sativus</name>
    <name type="common">Cucumber</name>
    <dbReference type="NCBI Taxonomy" id="3659"/>
    <lineage>
        <taxon>Eukaryota</taxon>
        <taxon>Viridiplantae</taxon>
        <taxon>Streptophyta</taxon>
        <taxon>Embryophyta</taxon>
        <taxon>Tracheophyta</taxon>
        <taxon>Spermatophyta</taxon>
        <taxon>Magnoliopsida</taxon>
        <taxon>eudicotyledons</taxon>
        <taxon>Gunneridae</taxon>
        <taxon>Pentapetalae</taxon>
        <taxon>rosids</taxon>
        <taxon>fabids</taxon>
        <taxon>Cucurbitales</taxon>
        <taxon>Cucurbitaceae</taxon>
        <taxon>Benincaseae</taxon>
        <taxon>Cucumis</taxon>
    </lineage>
</organism>
<dbReference type="Proteomes" id="UP000029981">
    <property type="component" value="Chromosome 3"/>
</dbReference>
<dbReference type="AlphaFoldDB" id="A0A0A0LEB9"/>
<gene>
    <name evidence="1" type="ORF">Csa_3G643760</name>
</gene>
<sequence>MNASSRSKRKRGGQTAETMKIIRNTMKYVNDQSEAIVEWPSVQHQSKDAFYAEVMKQLQAIPELSTHDRRCLMWTLMCNVHDMKALWEISNELKLDYCTVMLEDNA</sequence>
<reference evidence="1 2" key="1">
    <citation type="journal article" date="2009" name="Nat. Genet.">
        <title>The genome of the cucumber, Cucumis sativus L.</title>
        <authorList>
            <person name="Huang S."/>
            <person name="Li R."/>
            <person name="Zhang Z."/>
            <person name="Li L."/>
            <person name="Gu X."/>
            <person name="Fan W."/>
            <person name="Lucas W.J."/>
            <person name="Wang X."/>
            <person name="Xie B."/>
            <person name="Ni P."/>
            <person name="Ren Y."/>
            <person name="Zhu H."/>
            <person name="Li J."/>
            <person name="Lin K."/>
            <person name="Jin W."/>
            <person name="Fei Z."/>
            <person name="Li G."/>
            <person name="Staub J."/>
            <person name="Kilian A."/>
            <person name="van der Vossen E.A."/>
            <person name="Wu Y."/>
            <person name="Guo J."/>
            <person name="He J."/>
            <person name="Jia Z."/>
            <person name="Ren Y."/>
            <person name="Tian G."/>
            <person name="Lu Y."/>
            <person name="Ruan J."/>
            <person name="Qian W."/>
            <person name="Wang M."/>
            <person name="Huang Q."/>
            <person name="Li B."/>
            <person name="Xuan Z."/>
            <person name="Cao J."/>
            <person name="Asan"/>
            <person name="Wu Z."/>
            <person name="Zhang J."/>
            <person name="Cai Q."/>
            <person name="Bai Y."/>
            <person name="Zhao B."/>
            <person name="Han Y."/>
            <person name="Li Y."/>
            <person name="Li X."/>
            <person name="Wang S."/>
            <person name="Shi Q."/>
            <person name="Liu S."/>
            <person name="Cho W.K."/>
            <person name="Kim J.Y."/>
            <person name="Xu Y."/>
            <person name="Heller-Uszynska K."/>
            <person name="Miao H."/>
            <person name="Cheng Z."/>
            <person name="Zhang S."/>
            <person name="Wu J."/>
            <person name="Yang Y."/>
            <person name="Kang H."/>
            <person name="Li M."/>
            <person name="Liang H."/>
            <person name="Ren X."/>
            <person name="Shi Z."/>
            <person name="Wen M."/>
            <person name="Jian M."/>
            <person name="Yang H."/>
            <person name="Zhang G."/>
            <person name="Yang Z."/>
            <person name="Chen R."/>
            <person name="Liu S."/>
            <person name="Li J."/>
            <person name="Ma L."/>
            <person name="Liu H."/>
            <person name="Zhou Y."/>
            <person name="Zhao J."/>
            <person name="Fang X."/>
            <person name="Li G."/>
            <person name="Fang L."/>
            <person name="Li Y."/>
            <person name="Liu D."/>
            <person name="Zheng H."/>
            <person name="Zhang Y."/>
            <person name="Qin N."/>
            <person name="Li Z."/>
            <person name="Yang G."/>
            <person name="Yang S."/>
            <person name="Bolund L."/>
            <person name="Kristiansen K."/>
            <person name="Zheng H."/>
            <person name="Li S."/>
            <person name="Zhang X."/>
            <person name="Yang H."/>
            <person name="Wang J."/>
            <person name="Sun R."/>
            <person name="Zhang B."/>
            <person name="Jiang S."/>
            <person name="Wang J."/>
            <person name="Du Y."/>
            <person name="Li S."/>
        </authorList>
    </citation>
    <scope>NUCLEOTIDE SEQUENCE [LARGE SCALE GENOMIC DNA]</scope>
    <source>
        <strain evidence="2">cv. 9930</strain>
    </source>
</reference>
<reference evidence="1 2" key="2">
    <citation type="journal article" date="2009" name="PLoS ONE">
        <title>An integrated genetic and cytogenetic map of the cucumber genome.</title>
        <authorList>
            <person name="Ren Y."/>
            <person name="Zhang Z."/>
            <person name="Liu J."/>
            <person name="Staub J.E."/>
            <person name="Han Y."/>
            <person name="Cheng Z."/>
            <person name="Li X."/>
            <person name="Lu J."/>
            <person name="Miao H."/>
            <person name="Kang H."/>
            <person name="Xie B."/>
            <person name="Gu X."/>
            <person name="Wang X."/>
            <person name="Du Y."/>
            <person name="Jin W."/>
            <person name="Huang S."/>
        </authorList>
    </citation>
    <scope>NUCLEOTIDE SEQUENCE [LARGE SCALE GENOMIC DNA]</scope>
    <source>
        <strain evidence="2">cv. 9930</strain>
    </source>
</reference>
<dbReference type="Gramene" id="KGN58436">
    <property type="protein sequence ID" value="KGN58436"/>
    <property type="gene ID" value="Csa_3G643760"/>
</dbReference>
<dbReference type="EMBL" id="CM002924">
    <property type="protein sequence ID" value="KGN58436.1"/>
    <property type="molecule type" value="Genomic_DNA"/>
</dbReference>
<accession>A0A0A0LEB9</accession>
<keyword evidence="2" id="KW-1185">Reference proteome</keyword>
<reference evidence="1 2" key="4">
    <citation type="journal article" date="2011" name="BMC Genomics">
        <title>RNA-Seq improves annotation of protein-coding genes in the cucumber genome.</title>
        <authorList>
            <person name="Li Z."/>
            <person name="Zhang Z."/>
            <person name="Yan P."/>
            <person name="Huang S."/>
            <person name="Fei Z."/>
            <person name="Lin K."/>
        </authorList>
    </citation>
    <scope>NUCLEOTIDE SEQUENCE [LARGE SCALE GENOMIC DNA]</scope>
    <source>
        <strain evidence="2">cv. 9930</strain>
    </source>
</reference>
<name>A0A0A0LEB9_CUCSA</name>
<evidence type="ECO:0000313" key="2">
    <source>
        <dbReference type="Proteomes" id="UP000029981"/>
    </source>
</evidence>
<proteinExistence type="predicted"/>
<protein>
    <submittedName>
        <fullName evidence="1">Uncharacterized protein</fullName>
    </submittedName>
</protein>
<reference evidence="1 2" key="3">
    <citation type="journal article" date="2010" name="BMC Genomics">
        <title>Transcriptome sequencing and comparative analysis of cucumber flowers with different sex types.</title>
        <authorList>
            <person name="Guo S."/>
            <person name="Zheng Y."/>
            <person name="Joung J.G."/>
            <person name="Liu S."/>
            <person name="Zhang Z."/>
            <person name="Crasta O.R."/>
            <person name="Sobral B.W."/>
            <person name="Xu Y."/>
            <person name="Huang S."/>
            <person name="Fei Z."/>
        </authorList>
    </citation>
    <scope>NUCLEOTIDE SEQUENCE [LARGE SCALE GENOMIC DNA]</scope>
    <source>
        <strain evidence="2">cv. 9930</strain>
    </source>
</reference>
<evidence type="ECO:0000313" key="1">
    <source>
        <dbReference type="EMBL" id="KGN58436.1"/>
    </source>
</evidence>